<dbReference type="EMBL" id="JAMXLR010000095">
    <property type="protein sequence ID" value="MCO6048018.1"/>
    <property type="molecule type" value="Genomic_DNA"/>
</dbReference>
<protein>
    <submittedName>
        <fullName evidence="1">Rrf2 family transcriptional regulator</fullName>
    </submittedName>
</protein>
<reference evidence="1" key="1">
    <citation type="submission" date="2022-06" db="EMBL/GenBank/DDBJ databases">
        <title>Aeoliella straminimaris, a novel planctomycete from sediments.</title>
        <authorList>
            <person name="Vitorino I.R."/>
            <person name="Lage O.M."/>
        </authorList>
    </citation>
    <scope>NUCLEOTIDE SEQUENCE</scope>
    <source>
        <strain evidence="1">ICT_H6.2</strain>
    </source>
</reference>
<dbReference type="InterPro" id="IPR036388">
    <property type="entry name" value="WH-like_DNA-bd_sf"/>
</dbReference>
<dbReference type="GO" id="GO:0003700">
    <property type="term" value="F:DNA-binding transcription factor activity"/>
    <property type="evidence" value="ECO:0007669"/>
    <property type="project" value="TreeGrafter"/>
</dbReference>
<evidence type="ECO:0000313" key="1">
    <source>
        <dbReference type="EMBL" id="MCO6048018.1"/>
    </source>
</evidence>
<dbReference type="PANTHER" id="PTHR33221">
    <property type="entry name" value="WINGED HELIX-TURN-HELIX TRANSCRIPTIONAL REGULATOR, RRF2 FAMILY"/>
    <property type="match status" value="1"/>
</dbReference>
<dbReference type="Pfam" id="PF02082">
    <property type="entry name" value="Rrf2"/>
    <property type="match status" value="1"/>
</dbReference>
<dbReference type="Proteomes" id="UP001155241">
    <property type="component" value="Unassembled WGS sequence"/>
</dbReference>
<dbReference type="RefSeq" id="WP_252856133.1">
    <property type="nucleotide sequence ID" value="NZ_JAMXLR010000095.1"/>
</dbReference>
<dbReference type="InterPro" id="IPR000944">
    <property type="entry name" value="Tscrpt_reg_Rrf2"/>
</dbReference>
<evidence type="ECO:0000313" key="2">
    <source>
        <dbReference type="Proteomes" id="UP001155241"/>
    </source>
</evidence>
<dbReference type="PANTHER" id="PTHR33221:SF13">
    <property type="entry name" value="TRANSCRIPTIONAL REGULATOR-RELATED"/>
    <property type="match status" value="1"/>
</dbReference>
<keyword evidence="2" id="KW-1185">Reference proteome</keyword>
<dbReference type="InterPro" id="IPR030489">
    <property type="entry name" value="TR_Rrf2-type_CS"/>
</dbReference>
<dbReference type="NCBIfam" id="TIGR00738">
    <property type="entry name" value="rrf2_super"/>
    <property type="match status" value="1"/>
</dbReference>
<dbReference type="SUPFAM" id="SSF46785">
    <property type="entry name" value="Winged helix' DNA-binding domain"/>
    <property type="match status" value="1"/>
</dbReference>
<proteinExistence type="predicted"/>
<dbReference type="PROSITE" id="PS51197">
    <property type="entry name" value="HTH_RRF2_2"/>
    <property type="match status" value="1"/>
</dbReference>
<sequence length="158" mass="16948">MSISQTAEYALRAVIRLAQQSDEAQTTQQLAEATLVPQSYLPKVLQPLARAGIVVAQRGSHGGYKLQADPAILSVLDVVNCVDPARRVERCIGHDTVPEHRCGLHHLLDDVAAATERRYSETTIQSLLEAENRMPPLCPAAKVAAESNGSSAAPSTLN</sequence>
<comment type="caution">
    <text evidence="1">The sequence shown here is derived from an EMBL/GenBank/DDBJ whole genome shotgun (WGS) entry which is preliminary data.</text>
</comment>
<dbReference type="InterPro" id="IPR036390">
    <property type="entry name" value="WH_DNA-bd_sf"/>
</dbReference>
<dbReference type="PROSITE" id="PS01332">
    <property type="entry name" value="HTH_RRF2_1"/>
    <property type="match status" value="1"/>
</dbReference>
<gene>
    <name evidence="1" type="ORF">NG895_29295</name>
</gene>
<dbReference type="Gene3D" id="1.10.10.10">
    <property type="entry name" value="Winged helix-like DNA-binding domain superfamily/Winged helix DNA-binding domain"/>
    <property type="match status" value="1"/>
</dbReference>
<accession>A0A9X2FGK4</accession>
<dbReference type="GO" id="GO:0005829">
    <property type="term" value="C:cytosol"/>
    <property type="evidence" value="ECO:0007669"/>
    <property type="project" value="TreeGrafter"/>
</dbReference>
<name>A0A9X2FGK4_9BACT</name>
<dbReference type="AlphaFoldDB" id="A0A9X2FGK4"/>
<organism evidence="1 2">
    <name type="scientific">Aeoliella straminimaris</name>
    <dbReference type="NCBI Taxonomy" id="2954799"/>
    <lineage>
        <taxon>Bacteria</taxon>
        <taxon>Pseudomonadati</taxon>
        <taxon>Planctomycetota</taxon>
        <taxon>Planctomycetia</taxon>
        <taxon>Pirellulales</taxon>
        <taxon>Lacipirellulaceae</taxon>
        <taxon>Aeoliella</taxon>
    </lineage>
</organism>